<gene>
    <name evidence="1" type="ORF">C9374_009095</name>
</gene>
<organism evidence="1 2">
    <name type="scientific">Naegleria lovaniensis</name>
    <name type="common">Amoeba</name>
    <dbReference type="NCBI Taxonomy" id="51637"/>
    <lineage>
        <taxon>Eukaryota</taxon>
        <taxon>Discoba</taxon>
        <taxon>Heterolobosea</taxon>
        <taxon>Tetramitia</taxon>
        <taxon>Eutetramitia</taxon>
        <taxon>Vahlkampfiidae</taxon>
        <taxon>Naegleria</taxon>
    </lineage>
</organism>
<dbReference type="AlphaFoldDB" id="A0AA88KK82"/>
<evidence type="ECO:0000313" key="2">
    <source>
        <dbReference type="Proteomes" id="UP000816034"/>
    </source>
</evidence>
<sequence>MKSSWLPATSRKFIRHHGNHQETTRNVLYLESGNYLPVCSIGSHGRDFELHPSCKRNFSMTCFCSKSNLRHHHREITKIIGSTQYAHPITTHHNPSATTILNSKSQLRSYKTSSSDDRRSLIKKEENNISTMISLIHSHLDQGVDFTKAEERDVWVETLLSHLEDIAKCIEKITWLEGTKSFSTTEQEEPVFTTLFDNPFETNEEELSKSSSQLENLIIRVLDVLHGYGKQKEVQQVESTLSLSSIGLDVYSIMKRYALEFERASPKELSKFLEQECFFSLNQNVMNFLLRYFADIKDKSNTVIVLKDMQQLQLGANEQTYNILIRFAMYGNDQNQVLKLVKHMKQQGLELNQETKDLLRKNRLI</sequence>
<name>A0AA88KK82_NAELO</name>
<dbReference type="InterPro" id="IPR011990">
    <property type="entry name" value="TPR-like_helical_dom_sf"/>
</dbReference>
<evidence type="ECO:0000313" key="1">
    <source>
        <dbReference type="EMBL" id="KAG2377579.1"/>
    </source>
</evidence>
<dbReference type="RefSeq" id="XP_044544841.1">
    <property type="nucleotide sequence ID" value="XM_044699244.1"/>
</dbReference>
<dbReference type="Gene3D" id="1.25.40.10">
    <property type="entry name" value="Tetratricopeptide repeat domain"/>
    <property type="match status" value="1"/>
</dbReference>
<accession>A0AA88KK82</accession>
<dbReference type="EMBL" id="PYSW02000037">
    <property type="protein sequence ID" value="KAG2377579.1"/>
    <property type="molecule type" value="Genomic_DNA"/>
</dbReference>
<comment type="caution">
    <text evidence="1">The sequence shown here is derived from an EMBL/GenBank/DDBJ whole genome shotgun (WGS) entry which is preliminary data.</text>
</comment>
<reference evidence="1 2" key="1">
    <citation type="journal article" date="2018" name="BMC Genomics">
        <title>The genome of Naegleria lovaniensis, the basis for a comparative approach to unravel pathogenicity factors of the human pathogenic amoeba N. fowleri.</title>
        <authorList>
            <person name="Liechti N."/>
            <person name="Schurch N."/>
            <person name="Bruggmann R."/>
            <person name="Wittwer M."/>
        </authorList>
    </citation>
    <scope>NUCLEOTIDE SEQUENCE [LARGE SCALE GENOMIC DNA]</scope>
    <source>
        <strain evidence="1 2">ATCC 30569</strain>
    </source>
</reference>
<protein>
    <submittedName>
        <fullName evidence="1">Uncharacterized protein</fullName>
    </submittedName>
</protein>
<dbReference type="Proteomes" id="UP000816034">
    <property type="component" value="Unassembled WGS sequence"/>
</dbReference>
<keyword evidence="2" id="KW-1185">Reference proteome</keyword>
<proteinExistence type="predicted"/>
<dbReference type="GeneID" id="68101549"/>